<dbReference type="SUPFAM" id="SSF69635">
    <property type="entry name" value="Type III secretory system chaperone-like"/>
    <property type="match status" value="1"/>
</dbReference>
<organism evidence="1 2">
    <name type="scientific">Robbsia betulipollinis</name>
    <dbReference type="NCBI Taxonomy" id="2981849"/>
    <lineage>
        <taxon>Bacteria</taxon>
        <taxon>Pseudomonadati</taxon>
        <taxon>Pseudomonadota</taxon>
        <taxon>Betaproteobacteria</taxon>
        <taxon>Burkholderiales</taxon>
        <taxon>Burkholderiaceae</taxon>
        <taxon>Robbsia</taxon>
    </lineage>
</organism>
<dbReference type="InterPro" id="IPR010261">
    <property type="entry name" value="Tir_chaperone"/>
</dbReference>
<reference evidence="1" key="1">
    <citation type="submission" date="2022-11" db="EMBL/GenBank/DDBJ databases">
        <title>Robbsia betulipollinis sp. nov., isolated from pollen of birch (Betula pendula).</title>
        <authorList>
            <person name="Shi H."/>
            <person name="Ambika Manirajan B."/>
            <person name="Ratering S."/>
            <person name="Geissler-Plaum R."/>
            <person name="Schnell S."/>
        </authorList>
    </citation>
    <scope>NUCLEOTIDE SEQUENCE</scope>
    <source>
        <strain evidence="1">Bb-Pol-6</strain>
    </source>
</reference>
<proteinExistence type="predicted"/>
<comment type="caution">
    <text evidence="1">The sequence shown here is derived from an EMBL/GenBank/DDBJ whole genome shotgun (WGS) entry which is preliminary data.</text>
</comment>
<accession>A0ABT3ZQU5</accession>
<dbReference type="RefSeq" id="WP_267848156.1">
    <property type="nucleotide sequence ID" value="NZ_JAPMXC010000003.1"/>
</dbReference>
<evidence type="ECO:0000313" key="1">
    <source>
        <dbReference type="EMBL" id="MCY0388263.1"/>
    </source>
</evidence>
<dbReference type="CDD" id="cd16364">
    <property type="entry name" value="T3SC_I-like"/>
    <property type="match status" value="1"/>
</dbReference>
<dbReference type="Proteomes" id="UP001082899">
    <property type="component" value="Unassembled WGS sequence"/>
</dbReference>
<keyword evidence="2" id="KW-1185">Reference proteome</keyword>
<sequence length="150" mass="16370">MNYQSLLTGLQLETRLDLAAAVKSGSCTIQFDGTLDVTLDAGDRDGEKTLLYLHAVIGTTPDIGGEALLTRLLQLHLFGLATHNGVFGLEPQSNHVLFFQTIDLSRLTDQEALAGVEAFVNQAVRWREYLPQLHLAALPENSPAHFVETA</sequence>
<evidence type="ECO:0000313" key="2">
    <source>
        <dbReference type="Proteomes" id="UP001082899"/>
    </source>
</evidence>
<gene>
    <name evidence="1" type="ORF">OVY01_13655</name>
</gene>
<dbReference type="Pfam" id="PF05932">
    <property type="entry name" value="CesT"/>
    <property type="match status" value="1"/>
</dbReference>
<name>A0ABT3ZQU5_9BURK</name>
<dbReference type="Gene3D" id="3.30.1460.10">
    <property type="match status" value="1"/>
</dbReference>
<protein>
    <submittedName>
        <fullName evidence="1">Type III secretion system chaperone</fullName>
    </submittedName>
</protein>
<dbReference type="EMBL" id="JAPMXC010000003">
    <property type="protein sequence ID" value="MCY0388263.1"/>
    <property type="molecule type" value="Genomic_DNA"/>
</dbReference>